<accession>A0AA38P3R8</accession>
<comment type="caution">
    <text evidence="3">The sequence shown here is derived from an EMBL/GenBank/DDBJ whole genome shotgun (WGS) entry which is preliminary data.</text>
</comment>
<dbReference type="Proteomes" id="UP001163846">
    <property type="component" value="Unassembled WGS sequence"/>
</dbReference>
<keyword evidence="2" id="KW-0732">Signal</keyword>
<sequence>MVKIISARTVILSLSLLQMGLVTSVLAAPTSTAAGPGLVQPAAVKSGLVSPSITQRFPRHPPHCPLAKVQKRNPGSSDPGSTVDYDPESNKFFEEICKGGDDHSTLLKGNRKSLAPAPVNYPENPNKYILLLAVVSITMKFHASWIAGKPVETRRRPVVKFQDMSKERLQQGGSSSTKKDAKDECRSNGDDSEDACTASDWEISDKDLVLAKDPDETVDVDAALQRRA</sequence>
<evidence type="ECO:0000313" key="3">
    <source>
        <dbReference type="EMBL" id="KAJ3835773.1"/>
    </source>
</evidence>
<feature type="region of interest" description="Disordered" evidence="1">
    <location>
        <begin position="162"/>
        <end position="199"/>
    </location>
</feature>
<dbReference type="AlphaFoldDB" id="A0AA38P3R8"/>
<feature type="compositionally biased region" description="Basic and acidic residues" evidence="1">
    <location>
        <begin position="177"/>
        <end position="189"/>
    </location>
</feature>
<evidence type="ECO:0000256" key="1">
    <source>
        <dbReference type="SAM" id="MobiDB-lite"/>
    </source>
</evidence>
<organism evidence="3 4">
    <name type="scientific">Lentinula raphanica</name>
    <dbReference type="NCBI Taxonomy" id="153919"/>
    <lineage>
        <taxon>Eukaryota</taxon>
        <taxon>Fungi</taxon>
        <taxon>Dikarya</taxon>
        <taxon>Basidiomycota</taxon>
        <taxon>Agaricomycotina</taxon>
        <taxon>Agaricomycetes</taxon>
        <taxon>Agaricomycetidae</taxon>
        <taxon>Agaricales</taxon>
        <taxon>Marasmiineae</taxon>
        <taxon>Omphalotaceae</taxon>
        <taxon>Lentinula</taxon>
    </lineage>
</organism>
<gene>
    <name evidence="3" type="ORF">F5878DRAFT_663565</name>
</gene>
<keyword evidence="4" id="KW-1185">Reference proteome</keyword>
<evidence type="ECO:0000313" key="4">
    <source>
        <dbReference type="Proteomes" id="UP001163846"/>
    </source>
</evidence>
<reference evidence="3" key="1">
    <citation type="submission" date="2022-08" db="EMBL/GenBank/DDBJ databases">
        <authorList>
            <consortium name="DOE Joint Genome Institute"/>
            <person name="Min B."/>
            <person name="Riley R."/>
            <person name="Sierra-Patev S."/>
            <person name="Naranjo-Ortiz M."/>
            <person name="Looney B."/>
            <person name="Konkel Z."/>
            <person name="Slot J.C."/>
            <person name="Sakamoto Y."/>
            <person name="Steenwyk J.L."/>
            <person name="Rokas A."/>
            <person name="Carro J."/>
            <person name="Camarero S."/>
            <person name="Ferreira P."/>
            <person name="Molpeceres G."/>
            <person name="Ruiz-Duenas F.J."/>
            <person name="Serrano A."/>
            <person name="Henrissat B."/>
            <person name="Drula E."/>
            <person name="Hughes K.W."/>
            <person name="Mata J.L."/>
            <person name="Ishikawa N.K."/>
            <person name="Vargas-Isla R."/>
            <person name="Ushijima S."/>
            <person name="Smith C.A."/>
            <person name="Ahrendt S."/>
            <person name="Andreopoulos W."/>
            <person name="He G."/>
            <person name="Labutti K."/>
            <person name="Lipzen A."/>
            <person name="Ng V."/>
            <person name="Sandor L."/>
            <person name="Barry K."/>
            <person name="Martinez A.T."/>
            <person name="Xiao Y."/>
            <person name="Gibbons J.G."/>
            <person name="Terashima K."/>
            <person name="Hibbett D.S."/>
            <person name="Grigoriev I.V."/>
        </authorList>
    </citation>
    <scope>NUCLEOTIDE SEQUENCE</scope>
    <source>
        <strain evidence="3">TFB9207</strain>
    </source>
</reference>
<name>A0AA38P3R8_9AGAR</name>
<protein>
    <submittedName>
        <fullName evidence="3">Uncharacterized protein</fullName>
    </submittedName>
</protein>
<proteinExistence type="predicted"/>
<evidence type="ECO:0000256" key="2">
    <source>
        <dbReference type="SAM" id="SignalP"/>
    </source>
</evidence>
<feature type="signal peptide" evidence="2">
    <location>
        <begin position="1"/>
        <end position="27"/>
    </location>
</feature>
<dbReference type="EMBL" id="MU806379">
    <property type="protein sequence ID" value="KAJ3835773.1"/>
    <property type="molecule type" value="Genomic_DNA"/>
</dbReference>
<feature type="chain" id="PRO_5041448574" evidence="2">
    <location>
        <begin position="28"/>
        <end position="228"/>
    </location>
</feature>